<protein>
    <recommendedName>
        <fullName evidence="3">C2H2-type domain-containing protein</fullName>
    </recommendedName>
</protein>
<comment type="caution">
    <text evidence="1">The sequence shown here is derived from an EMBL/GenBank/DDBJ whole genome shotgun (WGS) entry which is preliminary data.</text>
</comment>
<keyword evidence="2" id="KW-1185">Reference proteome</keyword>
<reference evidence="1" key="1">
    <citation type="submission" date="2023-10" db="EMBL/GenBank/DDBJ databases">
        <title>Genome assembly of Pristionchus species.</title>
        <authorList>
            <person name="Yoshida K."/>
            <person name="Sommer R.J."/>
        </authorList>
    </citation>
    <scope>NUCLEOTIDE SEQUENCE</scope>
    <source>
        <strain evidence="1">RS0144</strain>
    </source>
</reference>
<gene>
    <name evidence="1" type="ORF">PENTCL1PPCAC_25194</name>
</gene>
<dbReference type="EMBL" id="BTSX01000006">
    <property type="protein sequence ID" value="GMT03020.1"/>
    <property type="molecule type" value="Genomic_DNA"/>
</dbReference>
<evidence type="ECO:0000313" key="2">
    <source>
        <dbReference type="Proteomes" id="UP001432027"/>
    </source>
</evidence>
<evidence type="ECO:0000313" key="1">
    <source>
        <dbReference type="EMBL" id="GMT03020.1"/>
    </source>
</evidence>
<sequence>LKCPECEYRSRHVGTFISHLKNWHFTTVRLANLALLCDCGNEYYAYSHFLTCPFANCVLIRKSDGPIRRYNRKRHPKAIYRIHRDVTKLLYYEQCGHRLQNIYICFQLPPLYQVCNLLLLASFVAYGW</sequence>
<feature type="non-terminal residue" evidence="1">
    <location>
        <position position="1"/>
    </location>
</feature>
<dbReference type="AlphaFoldDB" id="A0AAV5U841"/>
<accession>A0AAV5U841</accession>
<proteinExistence type="predicted"/>
<organism evidence="1 2">
    <name type="scientific">Pristionchus entomophagus</name>
    <dbReference type="NCBI Taxonomy" id="358040"/>
    <lineage>
        <taxon>Eukaryota</taxon>
        <taxon>Metazoa</taxon>
        <taxon>Ecdysozoa</taxon>
        <taxon>Nematoda</taxon>
        <taxon>Chromadorea</taxon>
        <taxon>Rhabditida</taxon>
        <taxon>Rhabditina</taxon>
        <taxon>Diplogasteromorpha</taxon>
        <taxon>Diplogasteroidea</taxon>
        <taxon>Neodiplogasteridae</taxon>
        <taxon>Pristionchus</taxon>
    </lineage>
</organism>
<name>A0AAV5U841_9BILA</name>
<dbReference type="Proteomes" id="UP001432027">
    <property type="component" value="Unassembled WGS sequence"/>
</dbReference>
<evidence type="ECO:0008006" key="3">
    <source>
        <dbReference type="Google" id="ProtNLM"/>
    </source>
</evidence>